<sequence>MRPMLASTPTPEVLERHLSETYLFASAKLDGIRALTTENGLVSRSLKPIRNAYIQGMLADLPPGLDGELVVGSPMAKDVFNKTTSGVMSRGGEPTFAYCAFDFWNTDDTYAVRFTNLQYLMHPCLMILPQITITNMDVLEGTEHGMLDLGYEGMIVRRPDAPYKFNRATNREGYLMKVKRFVDSEATIIKVNQKFHNANVAETNELGLTSRSSSKENKVPLEQVGSFMVRDLEEGWVFEVHGFSHTDAATWWATRDELLGKIITYKYLAVGMKDVPRHPIFKGFRDPLDLERGE</sequence>
<comment type="cofactor">
    <cofactor evidence="1">
        <name>a divalent metal cation</name>
        <dbReference type="ChEBI" id="CHEBI:60240"/>
    </cofactor>
</comment>
<dbReference type="SUPFAM" id="SSF56091">
    <property type="entry name" value="DNA ligase/mRNA capping enzyme, catalytic domain"/>
    <property type="match status" value="1"/>
</dbReference>
<dbReference type="Pfam" id="PF14743">
    <property type="entry name" value="DNA_ligase_OB_2"/>
    <property type="match status" value="1"/>
</dbReference>
<dbReference type="GO" id="GO:0005524">
    <property type="term" value="F:ATP binding"/>
    <property type="evidence" value="ECO:0007669"/>
    <property type="project" value="InterPro"/>
</dbReference>
<dbReference type="InterPro" id="IPR029319">
    <property type="entry name" value="DNA_ligase_OB"/>
</dbReference>
<dbReference type="GO" id="GO:0006310">
    <property type="term" value="P:DNA recombination"/>
    <property type="evidence" value="ECO:0007669"/>
    <property type="project" value="InterPro"/>
</dbReference>
<keyword evidence="4" id="KW-0227">DNA damage</keyword>
<gene>
    <name evidence="8" type="ORF">LCGC14_2826900</name>
</gene>
<proteinExistence type="predicted"/>
<name>A0A0F8YF78_9ZZZZ</name>
<feature type="domain" description="DNA ligase OB-like" evidence="7">
    <location>
        <begin position="223"/>
        <end position="285"/>
    </location>
</feature>
<dbReference type="PANTHER" id="PTHR47810">
    <property type="entry name" value="DNA LIGASE"/>
    <property type="match status" value="1"/>
</dbReference>
<dbReference type="InterPro" id="IPR012340">
    <property type="entry name" value="NA-bd_OB-fold"/>
</dbReference>
<organism evidence="8">
    <name type="scientific">marine sediment metagenome</name>
    <dbReference type="NCBI Taxonomy" id="412755"/>
    <lineage>
        <taxon>unclassified sequences</taxon>
        <taxon>metagenomes</taxon>
        <taxon>ecological metagenomes</taxon>
    </lineage>
</organism>
<dbReference type="Gene3D" id="2.40.50.140">
    <property type="entry name" value="Nucleic acid-binding proteins"/>
    <property type="match status" value="1"/>
</dbReference>
<evidence type="ECO:0000259" key="7">
    <source>
        <dbReference type="Pfam" id="PF14743"/>
    </source>
</evidence>
<evidence type="ECO:0000256" key="3">
    <source>
        <dbReference type="ARBA" id="ARBA00022705"/>
    </source>
</evidence>
<evidence type="ECO:0000256" key="4">
    <source>
        <dbReference type="ARBA" id="ARBA00022763"/>
    </source>
</evidence>
<keyword evidence="3" id="KW-0235">DNA replication</keyword>
<evidence type="ECO:0000259" key="6">
    <source>
        <dbReference type="Pfam" id="PF01068"/>
    </source>
</evidence>
<dbReference type="InterPro" id="IPR050326">
    <property type="entry name" value="NAD_dep_DNA_ligaseB"/>
</dbReference>
<protein>
    <recommendedName>
        <fullName evidence="9">ATP-dependent DNA ligase family profile domain-containing protein</fullName>
    </recommendedName>
</protein>
<evidence type="ECO:0000256" key="1">
    <source>
        <dbReference type="ARBA" id="ARBA00001968"/>
    </source>
</evidence>
<dbReference type="PANTHER" id="PTHR47810:SF1">
    <property type="entry name" value="DNA LIGASE B"/>
    <property type="match status" value="1"/>
</dbReference>
<evidence type="ECO:0000256" key="2">
    <source>
        <dbReference type="ARBA" id="ARBA00022598"/>
    </source>
</evidence>
<evidence type="ECO:0000256" key="5">
    <source>
        <dbReference type="ARBA" id="ARBA00023204"/>
    </source>
</evidence>
<reference evidence="8" key="1">
    <citation type="journal article" date="2015" name="Nature">
        <title>Complex archaea that bridge the gap between prokaryotes and eukaryotes.</title>
        <authorList>
            <person name="Spang A."/>
            <person name="Saw J.H."/>
            <person name="Jorgensen S.L."/>
            <person name="Zaremba-Niedzwiedzka K."/>
            <person name="Martijn J."/>
            <person name="Lind A.E."/>
            <person name="van Eijk R."/>
            <person name="Schleper C."/>
            <person name="Guy L."/>
            <person name="Ettema T.J."/>
        </authorList>
    </citation>
    <scope>NUCLEOTIDE SEQUENCE</scope>
</reference>
<dbReference type="Gene3D" id="3.30.470.30">
    <property type="entry name" value="DNA ligase/mRNA capping enzyme"/>
    <property type="match status" value="1"/>
</dbReference>
<dbReference type="GO" id="GO:0006281">
    <property type="term" value="P:DNA repair"/>
    <property type="evidence" value="ECO:0007669"/>
    <property type="project" value="UniProtKB-KW"/>
</dbReference>
<dbReference type="InterPro" id="IPR012310">
    <property type="entry name" value="DNA_ligase_ATP-dep_cent"/>
</dbReference>
<accession>A0A0F8YF78</accession>
<evidence type="ECO:0000313" key="8">
    <source>
        <dbReference type="EMBL" id="KKK80098.1"/>
    </source>
</evidence>
<keyword evidence="2" id="KW-0436">Ligase</keyword>
<dbReference type="Pfam" id="PF01068">
    <property type="entry name" value="DNA_ligase_A_M"/>
    <property type="match status" value="1"/>
</dbReference>
<dbReference type="InterPro" id="IPR016059">
    <property type="entry name" value="DNA_ligase_ATP-dep_CS"/>
</dbReference>
<dbReference type="GO" id="GO:0006260">
    <property type="term" value="P:DNA replication"/>
    <property type="evidence" value="ECO:0007669"/>
    <property type="project" value="UniProtKB-KW"/>
</dbReference>
<dbReference type="EMBL" id="LAZR01053735">
    <property type="protein sequence ID" value="KKK80098.1"/>
    <property type="molecule type" value="Genomic_DNA"/>
</dbReference>
<keyword evidence="5" id="KW-0234">DNA repair</keyword>
<dbReference type="SUPFAM" id="SSF50249">
    <property type="entry name" value="Nucleic acid-binding proteins"/>
    <property type="match status" value="1"/>
</dbReference>
<dbReference type="GO" id="GO:0003910">
    <property type="term" value="F:DNA ligase (ATP) activity"/>
    <property type="evidence" value="ECO:0007669"/>
    <property type="project" value="InterPro"/>
</dbReference>
<feature type="domain" description="ATP-dependent DNA ligase family profile" evidence="6">
    <location>
        <begin position="3"/>
        <end position="179"/>
    </location>
</feature>
<evidence type="ECO:0008006" key="9">
    <source>
        <dbReference type="Google" id="ProtNLM"/>
    </source>
</evidence>
<comment type="caution">
    <text evidence="8">The sequence shown here is derived from an EMBL/GenBank/DDBJ whole genome shotgun (WGS) entry which is preliminary data.</text>
</comment>
<dbReference type="Gene3D" id="3.30.1490.70">
    <property type="match status" value="1"/>
</dbReference>
<dbReference type="AlphaFoldDB" id="A0A0F8YF78"/>
<dbReference type="PROSITE" id="PS00333">
    <property type="entry name" value="DNA_LIGASE_A2"/>
    <property type="match status" value="1"/>
</dbReference>